<reference evidence="2 3" key="1">
    <citation type="journal article" date="2023" name="PLoS ONE">
        <title>Cytospora paraplurivora sp. nov. isolated from orchards with fruit tree decline syndrome in Ontario, Canada.</title>
        <authorList>
            <person name="Ilyukhin E."/>
            <person name="Nguyen H.D.T."/>
            <person name="Castle A.J."/>
            <person name="Ellouze W."/>
        </authorList>
    </citation>
    <scope>NUCLEOTIDE SEQUENCE [LARGE SCALE GENOMIC DNA]</scope>
    <source>
        <strain evidence="2 3">FDS-564</strain>
    </source>
</reference>
<dbReference type="Pfam" id="PF06985">
    <property type="entry name" value="HET"/>
    <property type="match status" value="1"/>
</dbReference>
<dbReference type="AlphaFoldDB" id="A0AAN9U7H2"/>
<gene>
    <name evidence="2" type="ORF">SLS53_004685</name>
</gene>
<accession>A0AAN9U7H2</accession>
<name>A0AAN9U7H2_9PEZI</name>
<dbReference type="PANTHER" id="PTHR10622">
    <property type="entry name" value="HET DOMAIN-CONTAINING PROTEIN"/>
    <property type="match status" value="1"/>
</dbReference>
<proteinExistence type="predicted"/>
<organism evidence="2 3">
    <name type="scientific">Cytospora paraplurivora</name>
    <dbReference type="NCBI Taxonomy" id="2898453"/>
    <lineage>
        <taxon>Eukaryota</taxon>
        <taxon>Fungi</taxon>
        <taxon>Dikarya</taxon>
        <taxon>Ascomycota</taxon>
        <taxon>Pezizomycotina</taxon>
        <taxon>Sordariomycetes</taxon>
        <taxon>Sordariomycetidae</taxon>
        <taxon>Diaporthales</taxon>
        <taxon>Cytosporaceae</taxon>
        <taxon>Cytospora</taxon>
    </lineage>
</organism>
<comment type="caution">
    <text evidence="2">The sequence shown here is derived from an EMBL/GenBank/DDBJ whole genome shotgun (WGS) entry which is preliminary data.</text>
</comment>
<feature type="domain" description="Heterokaryon incompatibility" evidence="1">
    <location>
        <begin position="22"/>
        <end position="152"/>
    </location>
</feature>
<dbReference type="Proteomes" id="UP001320245">
    <property type="component" value="Unassembled WGS sequence"/>
</dbReference>
<dbReference type="PANTHER" id="PTHR10622:SF12">
    <property type="entry name" value="HET DOMAIN-CONTAINING PROTEIN"/>
    <property type="match status" value="1"/>
</dbReference>
<dbReference type="EMBL" id="JAJSPL020000016">
    <property type="protein sequence ID" value="KAK7742099.1"/>
    <property type="molecule type" value="Genomic_DNA"/>
</dbReference>
<dbReference type="InterPro" id="IPR010730">
    <property type="entry name" value="HET"/>
</dbReference>
<evidence type="ECO:0000259" key="1">
    <source>
        <dbReference type="Pfam" id="PF06985"/>
    </source>
</evidence>
<evidence type="ECO:0000313" key="2">
    <source>
        <dbReference type="EMBL" id="KAK7742099.1"/>
    </source>
</evidence>
<sequence>MWLINTTTLGLEQVVDEQQCQFVILSHTWMPGGEVTFQDMEDMEDINNVASTKPGFEKITRTCEIARRNNYKYAWIDTCCIDKTSSAELSEAINSMFRWYQKAEICYVFLSDFDPLPSKEASKKTEDLNWDSLVEEKLGGCTWFTRGWTLQELIAPENMDFFDREWNLLGQKSKLVMPLSRITHIDESILRDSSMLHTIPVARRMSWAAGRETTRTEDIAYCLLGIFDINMPMLYGEGPKAFMRLQQHIASETADLSLLA</sequence>
<evidence type="ECO:0000313" key="3">
    <source>
        <dbReference type="Proteomes" id="UP001320245"/>
    </source>
</evidence>
<protein>
    <recommendedName>
        <fullName evidence="1">Heterokaryon incompatibility domain-containing protein</fullName>
    </recommendedName>
</protein>
<keyword evidence="3" id="KW-1185">Reference proteome</keyword>